<keyword evidence="4" id="KW-1003">Cell membrane</keyword>
<evidence type="ECO:0000256" key="1">
    <source>
        <dbReference type="ARBA" id="ARBA00004651"/>
    </source>
</evidence>
<feature type="transmembrane region" description="Helical" evidence="8">
    <location>
        <begin position="133"/>
        <end position="154"/>
    </location>
</feature>
<evidence type="ECO:0000313" key="10">
    <source>
        <dbReference type="Proteomes" id="UP001619911"/>
    </source>
</evidence>
<evidence type="ECO:0000256" key="5">
    <source>
        <dbReference type="ARBA" id="ARBA00022692"/>
    </source>
</evidence>
<dbReference type="NCBIfam" id="TIGR00842">
    <property type="entry name" value="bcct"/>
    <property type="match status" value="1"/>
</dbReference>
<evidence type="ECO:0000256" key="6">
    <source>
        <dbReference type="ARBA" id="ARBA00022989"/>
    </source>
</evidence>
<dbReference type="RefSeq" id="WP_404317722.1">
    <property type="nucleotide sequence ID" value="NZ_JAUIYO010000010.1"/>
</dbReference>
<comment type="similarity">
    <text evidence="2">Belongs to the BCCT transporter (TC 2.A.15) family.</text>
</comment>
<dbReference type="PANTHER" id="PTHR30047:SF7">
    <property type="entry name" value="HIGH-AFFINITY CHOLINE TRANSPORT PROTEIN"/>
    <property type="match status" value="1"/>
</dbReference>
<feature type="transmembrane region" description="Helical" evidence="8">
    <location>
        <begin position="433"/>
        <end position="453"/>
    </location>
</feature>
<feature type="transmembrane region" description="Helical" evidence="8">
    <location>
        <begin position="342"/>
        <end position="367"/>
    </location>
</feature>
<gene>
    <name evidence="9" type="ORF">QYG89_12195</name>
</gene>
<evidence type="ECO:0000256" key="8">
    <source>
        <dbReference type="SAM" id="Phobius"/>
    </source>
</evidence>
<feature type="transmembrane region" description="Helical" evidence="8">
    <location>
        <begin position="312"/>
        <end position="330"/>
    </location>
</feature>
<feature type="transmembrane region" description="Helical" evidence="8">
    <location>
        <begin position="459"/>
        <end position="482"/>
    </location>
</feature>
<keyword evidence="6 8" id="KW-1133">Transmembrane helix</keyword>
<dbReference type="PANTHER" id="PTHR30047">
    <property type="entry name" value="HIGH-AFFINITY CHOLINE TRANSPORT PROTEIN-RELATED"/>
    <property type="match status" value="1"/>
</dbReference>
<dbReference type="InterPro" id="IPR000060">
    <property type="entry name" value="BCCT_transptr"/>
</dbReference>
<feature type="transmembrane region" description="Helical" evidence="8">
    <location>
        <begin position="255"/>
        <end position="275"/>
    </location>
</feature>
<protein>
    <submittedName>
        <fullName evidence="9">BCCT family transporter</fullName>
    </submittedName>
</protein>
<sequence length="502" mass="55448">MKKTTSIFWISIVISVLFVSWGVIAPDQLIKVMTSTQSFLLDRFGWFYQFSATFFLIFALCVAFSRFGKIKLGKPEDKPEFSTLTWFAMLFSAGMGIGLLFYGVSEPVSHYTTPPFGTSQSIESAKISLEHTYLHWGFHAWAIYAVVALALAYYKFRKNMPGLMSATLYPLIGDKAKGPIGHTVDIIAVFATVFGVAASLGLGASQINSGLHYLIGMPISFNTQLLIIAITTVLFIISAGTGVSKGIKYLSNTNMVLAVILFFSFLFLGPTQYLLELFSTTFGGYLQNLPSMGLRFAPFNPENNQWVKDWTIFYWAWWISWTPFVGTFIARVSKGRTVREFIMAVLIIPTLVCSLWFGVFGGTGIYFDLVQGLDVAKQSFETSLFFVYEHMPFGDVLSVISVILILTFFVTSADSATFVLGMQTTNGSLNPPFFVTLSWGLILAAIASVLLATGGLVGMQAAIIVSALPLAIILLFMSYALIKSFRQELSVNKEVKQHKKSA</sequence>
<keyword evidence="10" id="KW-1185">Reference proteome</keyword>
<evidence type="ECO:0000256" key="4">
    <source>
        <dbReference type="ARBA" id="ARBA00022475"/>
    </source>
</evidence>
<feature type="transmembrane region" description="Helical" evidence="8">
    <location>
        <begin position="46"/>
        <end position="64"/>
    </location>
</feature>
<evidence type="ECO:0000256" key="3">
    <source>
        <dbReference type="ARBA" id="ARBA00022448"/>
    </source>
</evidence>
<organism evidence="9 10">
    <name type="scientific">Bacillus lumedeiriae</name>
    <dbReference type="NCBI Taxonomy" id="3058829"/>
    <lineage>
        <taxon>Bacteria</taxon>
        <taxon>Bacillati</taxon>
        <taxon>Bacillota</taxon>
        <taxon>Bacilli</taxon>
        <taxon>Bacillales</taxon>
        <taxon>Bacillaceae</taxon>
        <taxon>Bacillus</taxon>
    </lineage>
</organism>
<feature type="transmembrane region" description="Helical" evidence="8">
    <location>
        <begin position="7"/>
        <end position="26"/>
    </location>
</feature>
<dbReference type="InterPro" id="IPR018093">
    <property type="entry name" value="BCCT_CS"/>
</dbReference>
<dbReference type="Proteomes" id="UP001619911">
    <property type="component" value="Unassembled WGS sequence"/>
</dbReference>
<keyword evidence="5 8" id="KW-0812">Transmembrane</keyword>
<reference evidence="9 10" key="1">
    <citation type="submission" date="2023-07" db="EMBL/GenBank/DDBJ databases">
        <title>Bacillus lucianemedeirus sp. nov, a new species isolated from an immunobiological production facility.</title>
        <authorList>
            <person name="Costa L.V."/>
            <person name="Miranda R.V.S.L."/>
            <person name="Brandao M.L.L."/>
            <person name="Reis C.M.F."/>
            <person name="Frazao A.M."/>
            <person name="Cruz F.V."/>
            <person name="Baio P.V.P."/>
            <person name="Veras J.F.C."/>
            <person name="Ramos J.N."/>
            <person name="Vieira V."/>
        </authorList>
    </citation>
    <scope>NUCLEOTIDE SEQUENCE [LARGE SCALE GENOMIC DNA]</scope>
    <source>
        <strain evidence="9 10">B190/17</strain>
    </source>
</reference>
<feature type="transmembrane region" description="Helical" evidence="8">
    <location>
        <begin position="84"/>
        <end position="104"/>
    </location>
</feature>
<keyword evidence="7 8" id="KW-0472">Membrane</keyword>
<feature type="transmembrane region" description="Helical" evidence="8">
    <location>
        <begin position="184"/>
        <end position="204"/>
    </location>
</feature>
<evidence type="ECO:0000256" key="7">
    <source>
        <dbReference type="ARBA" id="ARBA00023136"/>
    </source>
</evidence>
<accession>A0ABW8IB83</accession>
<feature type="transmembrane region" description="Helical" evidence="8">
    <location>
        <begin position="396"/>
        <end position="421"/>
    </location>
</feature>
<evidence type="ECO:0000256" key="2">
    <source>
        <dbReference type="ARBA" id="ARBA00005658"/>
    </source>
</evidence>
<evidence type="ECO:0000313" key="9">
    <source>
        <dbReference type="EMBL" id="MFK2826415.1"/>
    </source>
</evidence>
<dbReference type="PROSITE" id="PS01303">
    <property type="entry name" value="BCCT"/>
    <property type="match status" value="1"/>
</dbReference>
<feature type="transmembrane region" description="Helical" evidence="8">
    <location>
        <begin position="224"/>
        <end position="243"/>
    </location>
</feature>
<comment type="subcellular location">
    <subcellularLocation>
        <location evidence="1">Cell membrane</location>
        <topology evidence="1">Multi-pass membrane protein</topology>
    </subcellularLocation>
</comment>
<keyword evidence="3" id="KW-0813">Transport</keyword>
<dbReference type="EMBL" id="JAUIYO010000010">
    <property type="protein sequence ID" value="MFK2826415.1"/>
    <property type="molecule type" value="Genomic_DNA"/>
</dbReference>
<name>A0ABW8IB83_9BACI</name>
<comment type="caution">
    <text evidence="9">The sequence shown here is derived from an EMBL/GenBank/DDBJ whole genome shotgun (WGS) entry which is preliminary data.</text>
</comment>
<dbReference type="Pfam" id="PF02028">
    <property type="entry name" value="BCCT"/>
    <property type="match status" value="1"/>
</dbReference>
<proteinExistence type="inferred from homology"/>